<dbReference type="SUPFAM" id="SSF52058">
    <property type="entry name" value="L domain-like"/>
    <property type="match status" value="1"/>
</dbReference>
<organism evidence="1 2">
    <name type="scientific">Exidia glandulosa HHB12029</name>
    <dbReference type="NCBI Taxonomy" id="1314781"/>
    <lineage>
        <taxon>Eukaryota</taxon>
        <taxon>Fungi</taxon>
        <taxon>Dikarya</taxon>
        <taxon>Basidiomycota</taxon>
        <taxon>Agaricomycotina</taxon>
        <taxon>Agaricomycetes</taxon>
        <taxon>Auriculariales</taxon>
        <taxon>Exidiaceae</taxon>
        <taxon>Exidia</taxon>
    </lineage>
</organism>
<dbReference type="EMBL" id="KV425967">
    <property type="protein sequence ID" value="KZV94813.1"/>
    <property type="molecule type" value="Genomic_DNA"/>
</dbReference>
<name>A0A165JGH7_EXIGL</name>
<proteinExistence type="predicted"/>
<accession>A0A165JGH7</accession>
<dbReference type="AlphaFoldDB" id="A0A165JGH7"/>
<dbReference type="Proteomes" id="UP000077266">
    <property type="component" value="Unassembled WGS sequence"/>
</dbReference>
<evidence type="ECO:0008006" key="3">
    <source>
        <dbReference type="Google" id="ProtNLM"/>
    </source>
</evidence>
<keyword evidence="2" id="KW-1185">Reference proteome</keyword>
<sequence>MRNDVRWVGQSLAIASRAIYSWVAPILLETVYISTTAKVLPFYMFTDNAPECLQHMRRFIVHDHADWLHLPWDDNPGFLSACPARLCTFSGRHTVLQTLVESPNFHPGTIFLVGKLTEFDYDAGRAGPELQGAFSRLTRLCLLDLHIIPGGVTVATLFPELTHLLVLSFESYQLSALDVVLSLPKLQRVLVSWDSDLHPVRDQLFDKLPQLQDERIYYVPYKELIPSPSTPLPTVADVARRERDGADVWNFGFCISTQSHISK</sequence>
<evidence type="ECO:0000313" key="1">
    <source>
        <dbReference type="EMBL" id="KZV94813.1"/>
    </source>
</evidence>
<reference evidence="1 2" key="1">
    <citation type="journal article" date="2016" name="Mol. Biol. Evol.">
        <title>Comparative Genomics of Early-Diverging Mushroom-Forming Fungi Provides Insights into the Origins of Lignocellulose Decay Capabilities.</title>
        <authorList>
            <person name="Nagy L.G."/>
            <person name="Riley R."/>
            <person name="Tritt A."/>
            <person name="Adam C."/>
            <person name="Daum C."/>
            <person name="Floudas D."/>
            <person name="Sun H."/>
            <person name="Yadav J.S."/>
            <person name="Pangilinan J."/>
            <person name="Larsson K.H."/>
            <person name="Matsuura K."/>
            <person name="Barry K."/>
            <person name="Labutti K."/>
            <person name="Kuo R."/>
            <person name="Ohm R.A."/>
            <person name="Bhattacharya S.S."/>
            <person name="Shirouzu T."/>
            <person name="Yoshinaga Y."/>
            <person name="Martin F.M."/>
            <person name="Grigoriev I.V."/>
            <person name="Hibbett D.S."/>
        </authorList>
    </citation>
    <scope>NUCLEOTIDE SEQUENCE [LARGE SCALE GENOMIC DNA]</scope>
    <source>
        <strain evidence="1 2">HHB12029</strain>
    </source>
</reference>
<dbReference type="InParanoid" id="A0A165JGH7"/>
<gene>
    <name evidence="1" type="ORF">EXIGLDRAFT_736399</name>
</gene>
<evidence type="ECO:0000313" key="2">
    <source>
        <dbReference type="Proteomes" id="UP000077266"/>
    </source>
</evidence>
<protein>
    <recommendedName>
        <fullName evidence="3">F-box domain-containing protein</fullName>
    </recommendedName>
</protein>